<comment type="similarity">
    <text evidence="1">Belongs to the glycosyltransferase group 1 family. Glycosyltransferase 4 subfamily.</text>
</comment>
<evidence type="ECO:0000256" key="5">
    <source>
        <dbReference type="ARBA" id="ARBA00044539"/>
    </source>
</evidence>
<name>A0A2A6RJN9_9CHLR</name>
<dbReference type="EC" id="2.4.1.110" evidence="4"/>
<comment type="catalytic activity">
    <reaction evidence="6">
        <text>queuosine(34) in tRNA(Asp) + GDP-alpha-D-mannose = O-4''-alpha-D-mannosylqueuosine(34) in tRNA(Asp) + GDP + H(+)</text>
        <dbReference type="Rhea" id="RHEA:12885"/>
        <dbReference type="Rhea" id="RHEA-COMP:18572"/>
        <dbReference type="Rhea" id="RHEA-COMP:18581"/>
        <dbReference type="ChEBI" id="CHEBI:15378"/>
        <dbReference type="ChEBI" id="CHEBI:57527"/>
        <dbReference type="ChEBI" id="CHEBI:58189"/>
        <dbReference type="ChEBI" id="CHEBI:194431"/>
        <dbReference type="ChEBI" id="CHEBI:194442"/>
        <dbReference type="EC" id="2.4.1.110"/>
    </reaction>
    <physiologicalReaction direction="left-to-right" evidence="6">
        <dbReference type="Rhea" id="RHEA:12886"/>
    </physiologicalReaction>
</comment>
<dbReference type="InterPro" id="IPR051862">
    <property type="entry name" value="GT-like_domain_containing_1"/>
</dbReference>
<protein>
    <recommendedName>
        <fullName evidence="5">tRNA-queuosine alpha-mannosyltransferase</fullName>
        <ecNumber evidence="4">2.4.1.110</ecNumber>
    </recommendedName>
</protein>
<evidence type="ECO:0000256" key="2">
    <source>
        <dbReference type="ARBA" id="ARBA00022676"/>
    </source>
</evidence>
<dbReference type="Proteomes" id="UP000220527">
    <property type="component" value="Unassembled WGS sequence"/>
</dbReference>
<gene>
    <name evidence="9" type="ORF">CJ255_10235</name>
</gene>
<evidence type="ECO:0000313" key="9">
    <source>
        <dbReference type="EMBL" id="PDW03163.1"/>
    </source>
</evidence>
<organism evidence="9 10">
    <name type="scientific">Candidatus Viridilinea mediisalina</name>
    <dbReference type="NCBI Taxonomy" id="2024553"/>
    <lineage>
        <taxon>Bacteria</taxon>
        <taxon>Bacillati</taxon>
        <taxon>Chloroflexota</taxon>
        <taxon>Chloroflexia</taxon>
        <taxon>Chloroflexales</taxon>
        <taxon>Chloroflexineae</taxon>
        <taxon>Oscillochloridaceae</taxon>
        <taxon>Candidatus Viridilinea</taxon>
    </lineage>
</organism>
<dbReference type="PANTHER" id="PTHR13615">
    <property type="entry name" value="GLYCOSYLTRANSFERASE-LIKE 1"/>
    <property type="match status" value="1"/>
</dbReference>
<feature type="domain" description="tRNA-queuosine alpha-mannosyltransferase N-terminal" evidence="8">
    <location>
        <begin position="3"/>
        <end position="171"/>
    </location>
</feature>
<evidence type="ECO:0000256" key="6">
    <source>
        <dbReference type="ARBA" id="ARBA00048439"/>
    </source>
</evidence>
<dbReference type="Pfam" id="PF00534">
    <property type="entry name" value="Glycos_transf_1"/>
    <property type="match status" value="1"/>
</dbReference>
<comment type="caution">
    <text evidence="9">The sequence shown here is derived from an EMBL/GenBank/DDBJ whole genome shotgun (WGS) entry which is preliminary data.</text>
</comment>
<evidence type="ECO:0000256" key="3">
    <source>
        <dbReference type="ARBA" id="ARBA00022679"/>
    </source>
</evidence>
<accession>A0A2A6RJN9</accession>
<evidence type="ECO:0000256" key="1">
    <source>
        <dbReference type="ARBA" id="ARBA00009481"/>
    </source>
</evidence>
<dbReference type="InterPro" id="IPR022701">
    <property type="entry name" value="QTMAN_N"/>
</dbReference>
<dbReference type="OrthoDB" id="9792163at2"/>
<feature type="domain" description="Glycosyl transferase family 1" evidence="7">
    <location>
        <begin position="186"/>
        <end position="329"/>
    </location>
</feature>
<dbReference type="InterPro" id="IPR001296">
    <property type="entry name" value="Glyco_trans_1"/>
</dbReference>
<dbReference type="Gene3D" id="3.40.50.2000">
    <property type="entry name" value="Glycogen Phosphorylase B"/>
    <property type="match status" value="2"/>
</dbReference>
<evidence type="ECO:0000256" key="4">
    <source>
        <dbReference type="ARBA" id="ARBA00044517"/>
    </source>
</evidence>
<keyword evidence="10" id="KW-1185">Reference proteome</keyword>
<evidence type="ECO:0000313" key="10">
    <source>
        <dbReference type="Proteomes" id="UP000220527"/>
    </source>
</evidence>
<dbReference type="EMBL" id="NQWI01000039">
    <property type="protein sequence ID" value="PDW03163.1"/>
    <property type="molecule type" value="Genomic_DNA"/>
</dbReference>
<proteinExistence type="inferred from homology"/>
<sequence length="378" mass="41478">MHILWLDPFHGGSHAAVAAGYAARSAHQVTLLTLPTTGGWRWRMRGGAVTLARLALALPQRPDLIVASDMLDLATFRALTSPQFAGIPALAYFHENQLTYPLPAGRQRDLSFAWINYTTALVADGLLFNSAFHRQEFLAALPGLLGRYHDFRELETLPCIAAKSEVLPPGIDLAALDGPEEADALTGPPVILWNARWDYDKQPGVFFAALEHLAAQGVDFGLIVVGEQIDPRDASYLAAKARWAAQTLHWGYAPTRASYGALLRRSALVVSTAIQEFFGIGVLEAMYCGCAPVLPNRLNYPALLPSELHAAWLYTGDAEDLAETLAHALIRCRSVPRRTWRKLAERYDWAQLVVHYDPLLGKYGSGSTHLDTPNHAPV</sequence>
<dbReference type="AlphaFoldDB" id="A0A2A6RJN9"/>
<dbReference type="SUPFAM" id="SSF53756">
    <property type="entry name" value="UDP-Glycosyltransferase/glycogen phosphorylase"/>
    <property type="match status" value="1"/>
</dbReference>
<dbReference type="RefSeq" id="WP_097644028.1">
    <property type="nucleotide sequence ID" value="NZ_NQWI01000039.1"/>
</dbReference>
<evidence type="ECO:0000259" key="7">
    <source>
        <dbReference type="Pfam" id="PF00534"/>
    </source>
</evidence>
<keyword evidence="3 9" id="KW-0808">Transferase</keyword>
<dbReference type="PANTHER" id="PTHR13615:SF3">
    <property type="entry name" value="GLYCOSYLTRANSFERASE-LIKE DOMAIN-CONTAINING PROTEIN 1"/>
    <property type="match status" value="1"/>
</dbReference>
<dbReference type="GO" id="GO:0016438">
    <property type="term" value="F:tRNA-queuosine(34) beta-mannosyltransferase activity"/>
    <property type="evidence" value="ECO:0007669"/>
    <property type="project" value="UniProtKB-EC"/>
</dbReference>
<dbReference type="Pfam" id="PF12038">
    <property type="entry name" value="QTMAN_N"/>
    <property type="match status" value="1"/>
</dbReference>
<dbReference type="CDD" id="cd03801">
    <property type="entry name" value="GT4_PimA-like"/>
    <property type="match status" value="1"/>
</dbReference>
<keyword evidence="2" id="KW-0328">Glycosyltransferase</keyword>
<reference evidence="10" key="1">
    <citation type="submission" date="2017-08" db="EMBL/GenBank/DDBJ databases">
        <authorList>
            <person name="Grouzdev D.S."/>
            <person name="Gaisin V.A."/>
            <person name="Rysina M.S."/>
            <person name="Gorlenko V.M."/>
        </authorList>
    </citation>
    <scope>NUCLEOTIDE SEQUENCE [LARGE SCALE GENOMIC DNA]</scope>
    <source>
        <strain evidence="10">Kir15-3F</strain>
    </source>
</reference>
<evidence type="ECO:0000259" key="8">
    <source>
        <dbReference type="Pfam" id="PF12038"/>
    </source>
</evidence>